<dbReference type="GO" id="GO:0051301">
    <property type="term" value="P:cell division"/>
    <property type="evidence" value="ECO:0007669"/>
    <property type="project" value="UniProtKB-KW"/>
</dbReference>
<feature type="domain" description="Mur ligase C-terminal" evidence="11">
    <location>
        <begin position="479"/>
        <end position="594"/>
    </location>
</feature>
<dbReference type="Gene3D" id="3.90.190.20">
    <property type="entry name" value="Mur ligase, C-terminal domain"/>
    <property type="match status" value="1"/>
</dbReference>
<dbReference type="AlphaFoldDB" id="A0A0W7YXL1"/>
<dbReference type="GO" id="GO:0004326">
    <property type="term" value="F:tetrahydrofolylpolyglutamate synthase activity"/>
    <property type="evidence" value="ECO:0007669"/>
    <property type="project" value="InterPro"/>
</dbReference>
<dbReference type="PROSITE" id="PS01011">
    <property type="entry name" value="FOLYLPOLYGLU_SYNT_1"/>
    <property type="match status" value="1"/>
</dbReference>
<keyword evidence="7 9" id="KW-0067">ATP-binding</keyword>
<dbReference type="InterPro" id="IPR036565">
    <property type="entry name" value="Mur-like_cat_sf"/>
</dbReference>
<sequence length="630" mass="66621">MQDPDFMHQQPSVTEPEAAAAVENAELIAAGAEEISVSDGKASEIIDEQALQATEIKAISAADTVIPSLDTLTAAKDAAAFVAQIFADPGVSDAADNEVTQPEPQEAVEVVELPPVPAQWPQGQAQHLQGQRVLILGLGASGMAMARWCVRAGAQVTVADTREAPPQLPKLQQELPSVRFVGGALTAALVDGQNLTAVYRSPGLTPESIAEVVHAARAMGLPVGGELDLFAAALQGLQQAHGYAPKVLSVTGTNGKTTVTSLTGKLLEHAGMRVGVAGNIGPTLLDTLSARIDAEDLPQAWVLELSSFQLDGVQGFEPTAAVVLNVTQDHLDWHGSMQAYAAAKACIFGETALMVLNREDRIVMDMLPAPVKVKLQKPQLRAHVTFGYDMPRRPGDFGIEMVAGMPWLVRAMDADNTGRRARDPEEELHIQRLLPADALRIRGRHNATNAMAALALAQAAGAALAPMLYGLREYRGEPHRVEPIGMVNGVEYFDDSKGTNVGATVAALTGLGADRRMVLILGGLGKGQDFAPLAAPVERYVRAVVLIGRDAPLIRQALQGTGVPLLDAQDMAQAVQLASQHAKAGEAVLMSPACASMDMYRDYAHRAQAFIDAVKDLADEAGQVLEGYPL</sequence>
<keyword evidence="4 9" id="KW-0436">Ligase</keyword>
<comment type="catalytic activity">
    <reaction evidence="9 10">
        <text>UDP-N-acetyl-alpha-D-muramoyl-L-alanine + D-glutamate + ATP = UDP-N-acetyl-alpha-D-muramoyl-L-alanyl-D-glutamate + ADP + phosphate + H(+)</text>
        <dbReference type="Rhea" id="RHEA:16429"/>
        <dbReference type="ChEBI" id="CHEBI:15378"/>
        <dbReference type="ChEBI" id="CHEBI:29986"/>
        <dbReference type="ChEBI" id="CHEBI:30616"/>
        <dbReference type="ChEBI" id="CHEBI:43474"/>
        <dbReference type="ChEBI" id="CHEBI:83898"/>
        <dbReference type="ChEBI" id="CHEBI:83900"/>
        <dbReference type="ChEBI" id="CHEBI:456216"/>
        <dbReference type="EC" id="6.3.2.9"/>
    </reaction>
</comment>
<dbReference type="HAMAP" id="MF_00639">
    <property type="entry name" value="MurD"/>
    <property type="match status" value="1"/>
</dbReference>
<feature type="binding site" evidence="9">
    <location>
        <begin position="252"/>
        <end position="258"/>
    </location>
    <ligand>
        <name>ATP</name>
        <dbReference type="ChEBI" id="CHEBI:30616"/>
    </ligand>
</feature>
<dbReference type="SUPFAM" id="SSF53244">
    <property type="entry name" value="MurD-like peptide ligases, peptide-binding domain"/>
    <property type="match status" value="1"/>
</dbReference>
<gene>
    <name evidence="9" type="primary">murD</name>
    <name evidence="13" type="ORF">AS359_12955</name>
</gene>
<dbReference type="InterPro" id="IPR005762">
    <property type="entry name" value="MurD"/>
</dbReference>
<keyword evidence="9 10" id="KW-0133">Cell shape</keyword>
<keyword evidence="14" id="KW-1185">Reference proteome</keyword>
<accession>A0A0W7YXL1</accession>
<keyword evidence="9 10" id="KW-0573">Peptidoglycan synthesis</keyword>
<dbReference type="GO" id="GO:0005737">
    <property type="term" value="C:cytoplasm"/>
    <property type="evidence" value="ECO:0007669"/>
    <property type="project" value="UniProtKB-SubCell"/>
</dbReference>
<dbReference type="Pfam" id="PF08245">
    <property type="entry name" value="Mur_ligase_M"/>
    <property type="match status" value="1"/>
</dbReference>
<evidence type="ECO:0000256" key="6">
    <source>
        <dbReference type="ARBA" id="ARBA00022741"/>
    </source>
</evidence>
<dbReference type="STRING" id="225992.B5M06_02370"/>
<comment type="subcellular location">
    <subcellularLocation>
        <location evidence="1 9 10">Cytoplasm</location>
    </subcellularLocation>
</comment>
<dbReference type="UniPathway" id="UPA00219"/>
<dbReference type="InterPro" id="IPR018109">
    <property type="entry name" value="Folylpolyglutamate_synth_CS"/>
</dbReference>
<proteinExistence type="inferred from homology"/>
<comment type="function">
    <text evidence="9 10">Cell wall formation. Catalyzes the addition of glutamate to the nucleotide precursor UDP-N-acetylmuramoyl-L-alanine (UMA).</text>
</comment>
<keyword evidence="9 10" id="KW-0961">Cell wall biogenesis/degradation</keyword>
<dbReference type="EC" id="6.3.2.9" evidence="9 10"/>
<evidence type="ECO:0000259" key="11">
    <source>
        <dbReference type="Pfam" id="PF02875"/>
    </source>
</evidence>
<dbReference type="GO" id="GO:0071555">
    <property type="term" value="P:cell wall organization"/>
    <property type="evidence" value="ECO:0007669"/>
    <property type="project" value="UniProtKB-KW"/>
</dbReference>
<dbReference type="InterPro" id="IPR013221">
    <property type="entry name" value="Mur_ligase_cen"/>
</dbReference>
<dbReference type="GO" id="GO:0009252">
    <property type="term" value="P:peptidoglycan biosynthetic process"/>
    <property type="evidence" value="ECO:0007669"/>
    <property type="project" value="UniProtKB-UniRule"/>
</dbReference>
<dbReference type="GO" id="GO:0008764">
    <property type="term" value="F:UDP-N-acetylmuramoylalanine-D-glutamate ligase activity"/>
    <property type="evidence" value="ECO:0007669"/>
    <property type="project" value="UniProtKB-UniRule"/>
</dbReference>
<dbReference type="NCBIfam" id="TIGR01087">
    <property type="entry name" value="murD"/>
    <property type="match status" value="1"/>
</dbReference>
<organism evidence="13 14">
    <name type="scientific">Comamonas kerstersii</name>
    <dbReference type="NCBI Taxonomy" id="225992"/>
    <lineage>
        <taxon>Bacteria</taxon>
        <taxon>Pseudomonadati</taxon>
        <taxon>Pseudomonadota</taxon>
        <taxon>Betaproteobacteria</taxon>
        <taxon>Burkholderiales</taxon>
        <taxon>Comamonadaceae</taxon>
        <taxon>Comamonas</taxon>
    </lineage>
</organism>
<evidence type="ECO:0000256" key="5">
    <source>
        <dbReference type="ARBA" id="ARBA00022618"/>
    </source>
</evidence>
<evidence type="ECO:0000313" key="13">
    <source>
        <dbReference type="EMBL" id="KUF39752.1"/>
    </source>
</evidence>
<dbReference type="RefSeq" id="WP_058880099.1">
    <property type="nucleotide sequence ID" value="NZ_LPXH01000034.1"/>
</dbReference>
<dbReference type="InterPro" id="IPR036615">
    <property type="entry name" value="Mur_ligase_C_dom_sf"/>
</dbReference>
<keyword evidence="8 9" id="KW-0131">Cell cycle</keyword>
<evidence type="ECO:0000256" key="1">
    <source>
        <dbReference type="ARBA" id="ARBA00004496"/>
    </source>
</evidence>
<dbReference type="SUPFAM" id="SSF51984">
    <property type="entry name" value="MurCD N-terminal domain"/>
    <property type="match status" value="1"/>
</dbReference>
<evidence type="ECO:0000259" key="12">
    <source>
        <dbReference type="Pfam" id="PF08245"/>
    </source>
</evidence>
<dbReference type="PANTHER" id="PTHR43692">
    <property type="entry name" value="UDP-N-ACETYLMURAMOYLALANINE--D-GLUTAMATE LIGASE"/>
    <property type="match status" value="1"/>
</dbReference>
<evidence type="ECO:0000313" key="14">
    <source>
        <dbReference type="Proteomes" id="UP000053300"/>
    </source>
</evidence>
<name>A0A0W7YXL1_9BURK</name>
<dbReference type="Gene3D" id="3.40.1190.10">
    <property type="entry name" value="Mur-like, catalytic domain"/>
    <property type="match status" value="1"/>
</dbReference>
<comment type="similarity">
    <text evidence="9">Belongs to the MurCDEF family.</text>
</comment>
<feature type="domain" description="Mur ligase central" evidence="12">
    <location>
        <begin position="250"/>
        <end position="457"/>
    </location>
</feature>
<evidence type="ECO:0000256" key="4">
    <source>
        <dbReference type="ARBA" id="ARBA00022598"/>
    </source>
</evidence>
<dbReference type="InterPro" id="IPR004101">
    <property type="entry name" value="Mur_ligase_C"/>
</dbReference>
<dbReference type="Proteomes" id="UP000053300">
    <property type="component" value="Unassembled WGS sequence"/>
</dbReference>
<dbReference type="PANTHER" id="PTHR43692:SF1">
    <property type="entry name" value="UDP-N-ACETYLMURAMOYLALANINE--D-GLUTAMATE LIGASE"/>
    <property type="match status" value="1"/>
</dbReference>
<dbReference type="EMBL" id="LPXH01000034">
    <property type="protein sequence ID" value="KUF39752.1"/>
    <property type="molecule type" value="Genomic_DNA"/>
</dbReference>
<dbReference type="GO" id="GO:0008360">
    <property type="term" value="P:regulation of cell shape"/>
    <property type="evidence" value="ECO:0007669"/>
    <property type="project" value="UniProtKB-KW"/>
</dbReference>
<comment type="pathway">
    <text evidence="2 9 10">Cell wall biogenesis; peptidoglycan biosynthesis.</text>
</comment>
<evidence type="ECO:0000256" key="2">
    <source>
        <dbReference type="ARBA" id="ARBA00004752"/>
    </source>
</evidence>
<evidence type="ECO:0000256" key="9">
    <source>
        <dbReference type="HAMAP-Rule" id="MF_00639"/>
    </source>
</evidence>
<reference evidence="13 14" key="1">
    <citation type="submission" date="2015-12" db="EMBL/GenBank/DDBJ databases">
        <title>Complete genome sequence of a multi-drug resistant strain Acidovorax sp. 12322-1.</title>
        <authorList>
            <person name="Ming D."/>
            <person name="Wang M."/>
            <person name="Hu S."/>
            <person name="Zhou Y."/>
            <person name="Jiang T."/>
        </authorList>
    </citation>
    <scope>NUCLEOTIDE SEQUENCE [LARGE SCALE GENOMIC DNA]</scope>
    <source>
        <strain evidence="13 14">12322-1</strain>
    </source>
</reference>
<evidence type="ECO:0000256" key="8">
    <source>
        <dbReference type="ARBA" id="ARBA00023306"/>
    </source>
</evidence>
<dbReference type="SUPFAM" id="SSF53623">
    <property type="entry name" value="MurD-like peptide ligases, catalytic domain"/>
    <property type="match status" value="1"/>
</dbReference>
<evidence type="ECO:0000256" key="3">
    <source>
        <dbReference type="ARBA" id="ARBA00022490"/>
    </source>
</evidence>
<protein>
    <recommendedName>
        <fullName evidence="9 10">UDP-N-acetylmuramoylalanine--D-glutamate ligase</fullName>
        <ecNumber evidence="9 10">6.3.2.9</ecNumber>
    </recommendedName>
    <alternativeName>
        <fullName evidence="9">D-glutamic acid-adding enzyme</fullName>
    </alternativeName>
    <alternativeName>
        <fullName evidence="9">UDP-N-acetylmuramoyl-L-alanyl-D-glutamate synthetase</fullName>
    </alternativeName>
</protein>
<dbReference type="Pfam" id="PF02875">
    <property type="entry name" value="Mur_ligase_C"/>
    <property type="match status" value="1"/>
</dbReference>
<evidence type="ECO:0000256" key="10">
    <source>
        <dbReference type="RuleBase" id="RU003664"/>
    </source>
</evidence>
<dbReference type="Gene3D" id="3.40.50.720">
    <property type="entry name" value="NAD(P)-binding Rossmann-like Domain"/>
    <property type="match status" value="1"/>
</dbReference>
<keyword evidence="6 9" id="KW-0547">Nucleotide-binding</keyword>
<keyword evidence="5 9" id="KW-0132">Cell division</keyword>
<keyword evidence="3 9" id="KW-0963">Cytoplasm</keyword>
<dbReference type="Pfam" id="PF21799">
    <property type="entry name" value="MurD-like_N"/>
    <property type="match status" value="1"/>
</dbReference>
<evidence type="ECO:0000256" key="7">
    <source>
        <dbReference type="ARBA" id="ARBA00022840"/>
    </source>
</evidence>
<comment type="caution">
    <text evidence="13">The sequence shown here is derived from an EMBL/GenBank/DDBJ whole genome shotgun (WGS) entry which is preliminary data.</text>
</comment>
<dbReference type="GO" id="GO:0005524">
    <property type="term" value="F:ATP binding"/>
    <property type="evidence" value="ECO:0007669"/>
    <property type="project" value="UniProtKB-UniRule"/>
</dbReference>